<protein>
    <submittedName>
        <fullName evidence="1">Prepilin-type N-terminal cleavage/methylation domain-containing protein</fullName>
    </submittedName>
</protein>
<dbReference type="InterPro" id="IPR027558">
    <property type="entry name" value="Pre_pil_HX9DG_C"/>
</dbReference>
<reference evidence="1 2" key="1">
    <citation type="submission" date="2019-08" db="EMBL/GenBank/DDBJ databases">
        <title>In-depth cultivation of the pig gut microbiome towards novel bacterial diversity and tailored functional studies.</title>
        <authorList>
            <person name="Wylensek D."/>
            <person name="Hitch T.C.A."/>
            <person name="Clavel T."/>
        </authorList>
    </citation>
    <scope>NUCLEOTIDE SEQUENCE [LARGE SCALE GENOMIC DNA]</scope>
    <source>
        <strain evidence="1 2">BBE-744-WT-12</strain>
    </source>
</reference>
<accession>A0A844G5D1</accession>
<dbReference type="SUPFAM" id="SSF54523">
    <property type="entry name" value="Pili subunits"/>
    <property type="match status" value="1"/>
</dbReference>
<dbReference type="PANTHER" id="PTHR30093">
    <property type="entry name" value="GENERAL SECRETION PATHWAY PROTEIN G"/>
    <property type="match status" value="1"/>
</dbReference>
<dbReference type="EMBL" id="VUNS01000012">
    <property type="protein sequence ID" value="MST97801.1"/>
    <property type="molecule type" value="Genomic_DNA"/>
</dbReference>
<comment type="caution">
    <text evidence="1">The sequence shown here is derived from an EMBL/GenBank/DDBJ whole genome shotgun (WGS) entry which is preliminary data.</text>
</comment>
<dbReference type="RefSeq" id="WP_106053459.1">
    <property type="nucleotide sequence ID" value="NZ_CALXOB010000032.1"/>
</dbReference>
<dbReference type="NCBIfam" id="TIGR04294">
    <property type="entry name" value="pre_pil_HX9DG"/>
    <property type="match status" value="1"/>
</dbReference>
<sequence>MKHHPFTLIELLVVIAIIAILASMLLPALSQARERGKSANCISNLKQIGLLSMQYSGDNGDYIVATSVPPWPSWHWWTGKRGLAAYTNVDDFRGEAGYSCPSAPVKANSVASYSANAHIASNLYDEEAYNRYYKAGGVSRPSQRFYVFDSLDEVNSWPMKDFWFFYTAEPTARVNEFARHSGRGNILFLDGHVASRGPQALAEREYPAMRWWVEF</sequence>
<dbReference type="InterPro" id="IPR045584">
    <property type="entry name" value="Pilin-like"/>
</dbReference>
<proteinExistence type="predicted"/>
<dbReference type="NCBIfam" id="TIGR02532">
    <property type="entry name" value="IV_pilin_GFxxxE"/>
    <property type="match status" value="1"/>
</dbReference>
<organism evidence="1 2">
    <name type="scientific">Victivallis lenta</name>
    <dbReference type="NCBI Taxonomy" id="2606640"/>
    <lineage>
        <taxon>Bacteria</taxon>
        <taxon>Pseudomonadati</taxon>
        <taxon>Lentisphaerota</taxon>
        <taxon>Lentisphaeria</taxon>
        <taxon>Victivallales</taxon>
        <taxon>Victivallaceae</taxon>
        <taxon>Victivallis</taxon>
    </lineage>
</organism>
<dbReference type="Proteomes" id="UP000435649">
    <property type="component" value="Unassembled WGS sequence"/>
</dbReference>
<dbReference type="Gene3D" id="3.30.700.10">
    <property type="entry name" value="Glycoprotein, Type 4 Pilin"/>
    <property type="match status" value="1"/>
</dbReference>
<dbReference type="AlphaFoldDB" id="A0A844G5D1"/>
<evidence type="ECO:0000313" key="1">
    <source>
        <dbReference type="EMBL" id="MST97801.1"/>
    </source>
</evidence>
<gene>
    <name evidence="1" type="ORF">FYJ85_12205</name>
</gene>
<name>A0A844G5D1_9BACT</name>
<keyword evidence="2" id="KW-1185">Reference proteome</keyword>
<evidence type="ECO:0000313" key="2">
    <source>
        <dbReference type="Proteomes" id="UP000435649"/>
    </source>
</evidence>
<dbReference type="InterPro" id="IPR012902">
    <property type="entry name" value="N_methyl_site"/>
</dbReference>
<dbReference type="PANTHER" id="PTHR30093:SF2">
    <property type="entry name" value="TYPE II SECRETION SYSTEM PROTEIN H"/>
    <property type="match status" value="1"/>
</dbReference>